<sequence>MDNQKPAAIASYQCGLFANHGQMSGIKHGGLLANLRNVAAINWLAADQRARLAGQQTAAQAPGYRSSTEPRYSLLSQSISALIFCHVPTMLLLTWPIFSVSACQTVITALPSLILSTCTPW</sequence>
<evidence type="ECO:0000313" key="1">
    <source>
        <dbReference type="EMBL" id="MSE13770.1"/>
    </source>
</evidence>
<evidence type="ECO:0000313" key="2">
    <source>
        <dbReference type="Proteomes" id="UP000461948"/>
    </source>
</evidence>
<reference evidence="1 2" key="1">
    <citation type="submission" date="2019-11" db="EMBL/GenBank/DDBJ databases">
        <title>Draft Genome Sequence of Plant Growth-Promoting Rhizosphere-Associated Bacteria.</title>
        <authorList>
            <person name="Vasilyev I.Y."/>
            <person name="Radchenko V."/>
            <person name="Ilnitskaya E.V."/>
        </authorList>
    </citation>
    <scope>NUCLEOTIDE SEQUENCE [LARGE SCALE GENOMIC DNA]</scope>
    <source>
        <strain evidence="1 2">VRA_MhP_f</strain>
    </source>
</reference>
<protein>
    <submittedName>
        <fullName evidence="1">Uncharacterized protein</fullName>
    </submittedName>
</protein>
<proteinExistence type="predicted"/>
<comment type="caution">
    <text evidence="1">The sequence shown here is derived from an EMBL/GenBank/DDBJ whole genome shotgun (WGS) entry which is preliminary data.</text>
</comment>
<dbReference type="Proteomes" id="UP000461948">
    <property type="component" value="Unassembled WGS sequence"/>
</dbReference>
<gene>
    <name evidence="1" type="ORF">GKC49_00960</name>
</gene>
<dbReference type="AlphaFoldDB" id="A0A7X2STP7"/>
<organism evidence="1 2">
    <name type="scientific">Enterobacter agglomerans</name>
    <name type="common">Erwinia herbicola</name>
    <name type="synonym">Pantoea agglomerans</name>
    <dbReference type="NCBI Taxonomy" id="549"/>
    <lineage>
        <taxon>Bacteria</taxon>
        <taxon>Pseudomonadati</taxon>
        <taxon>Pseudomonadota</taxon>
        <taxon>Gammaproteobacteria</taxon>
        <taxon>Enterobacterales</taxon>
        <taxon>Erwiniaceae</taxon>
        <taxon>Pantoea</taxon>
        <taxon>Pantoea agglomerans group</taxon>
    </lineage>
</organism>
<dbReference type="EMBL" id="WKLC01000011">
    <property type="protein sequence ID" value="MSE13770.1"/>
    <property type="molecule type" value="Genomic_DNA"/>
</dbReference>
<name>A0A7X2STP7_ENTAG</name>
<accession>A0A7X2STP7</accession>